<dbReference type="PROSITE" id="PS51257">
    <property type="entry name" value="PROKAR_LIPOPROTEIN"/>
    <property type="match status" value="1"/>
</dbReference>
<reference evidence="3" key="1">
    <citation type="submission" date="2023-03" db="EMBL/GenBank/DDBJ databases">
        <title>Massive genome expansion in bonnet fungi (Mycena s.s.) driven by repeated elements and novel gene families across ecological guilds.</title>
        <authorList>
            <consortium name="Lawrence Berkeley National Laboratory"/>
            <person name="Harder C.B."/>
            <person name="Miyauchi S."/>
            <person name="Viragh M."/>
            <person name="Kuo A."/>
            <person name="Thoen E."/>
            <person name="Andreopoulos B."/>
            <person name="Lu D."/>
            <person name="Skrede I."/>
            <person name="Drula E."/>
            <person name="Henrissat B."/>
            <person name="Morin E."/>
            <person name="Kohler A."/>
            <person name="Barry K."/>
            <person name="LaButti K."/>
            <person name="Morin E."/>
            <person name="Salamov A."/>
            <person name="Lipzen A."/>
            <person name="Mereny Z."/>
            <person name="Hegedus B."/>
            <person name="Baldrian P."/>
            <person name="Stursova M."/>
            <person name="Weitz H."/>
            <person name="Taylor A."/>
            <person name="Grigoriev I.V."/>
            <person name="Nagy L.G."/>
            <person name="Martin F."/>
            <person name="Kauserud H."/>
        </authorList>
    </citation>
    <scope>NUCLEOTIDE SEQUENCE</scope>
    <source>
        <strain evidence="3">CBHHK002</strain>
    </source>
</reference>
<keyword evidence="1" id="KW-1133">Transmembrane helix</keyword>
<feature type="domain" description="DUF7730" evidence="2">
    <location>
        <begin position="74"/>
        <end position="196"/>
    </location>
</feature>
<dbReference type="InterPro" id="IPR056632">
    <property type="entry name" value="DUF7730"/>
</dbReference>
<dbReference type="AlphaFoldDB" id="A0AAD7A4G3"/>
<dbReference type="Proteomes" id="UP001218218">
    <property type="component" value="Unassembled WGS sequence"/>
</dbReference>
<evidence type="ECO:0000259" key="2">
    <source>
        <dbReference type="Pfam" id="PF24864"/>
    </source>
</evidence>
<name>A0AAD7A4G3_9AGAR</name>
<keyword evidence="1" id="KW-0812">Transmembrane</keyword>
<evidence type="ECO:0000313" key="3">
    <source>
        <dbReference type="EMBL" id="KAJ7348828.1"/>
    </source>
</evidence>
<protein>
    <recommendedName>
        <fullName evidence="2">DUF7730 domain-containing protein</fullName>
    </recommendedName>
</protein>
<dbReference type="Pfam" id="PF24864">
    <property type="entry name" value="DUF7730"/>
    <property type="match status" value="1"/>
</dbReference>
<dbReference type="EMBL" id="JARIHO010000016">
    <property type="protein sequence ID" value="KAJ7348828.1"/>
    <property type="molecule type" value="Genomic_DNA"/>
</dbReference>
<accession>A0AAD7A4G3</accession>
<keyword evidence="1" id="KW-0472">Membrane</keyword>
<sequence length="316" mass="37004">MASRFRSVTATIVSSLACCAGIILCLPCYLVLRRHSCVSRRTRPRRHWTLPRTLPKSRIDIRQLAPAKQPRAWRFFSLPLELRQLIYEQLLGGRVAYLRCVPVRHTAVTRATFFQPVDHPNDDPQRLDTSAERVSTAVLLTCRQIYLEAQPILYQRNTFYVSVHNLEMAILTGLGEFCLPNIRSLYLYHSYRTTYIPPWATVFPRLQQMRLTHLVFEFEIYGASWDRWTAHNPRVDVLNDTWARSVLSIRTLNQFGFFIKDLSLQDVNKPIVHSADVAEEFRKLMIGSRAEESYIDYLEKWDETRIKHIPDPYLHV</sequence>
<evidence type="ECO:0000313" key="4">
    <source>
        <dbReference type="Proteomes" id="UP001218218"/>
    </source>
</evidence>
<feature type="transmembrane region" description="Helical" evidence="1">
    <location>
        <begin position="12"/>
        <end position="32"/>
    </location>
</feature>
<evidence type="ECO:0000256" key="1">
    <source>
        <dbReference type="SAM" id="Phobius"/>
    </source>
</evidence>
<proteinExistence type="predicted"/>
<keyword evidence="4" id="KW-1185">Reference proteome</keyword>
<comment type="caution">
    <text evidence="3">The sequence shown here is derived from an EMBL/GenBank/DDBJ whole genome shotgun (WGS) entry which is preliminary data.</text>
</comment>
<gene>
    <name evidence="3" type="ORF">DFH08DRAFT_863567</name>
</gene>
<dbReference type="PANTHER" id="PTHR38790">
    <property type="entry name" value="2EXR DOMAIN-CONTAINING PROTEIN-RELATED"/>
    <property type="match status" value="1"/>
</dbReference>
<organism evidence="3 4">
    <name type="scientific">Mycena albidolilacea</name>
    <dbReference type="NCBI Taxonomy" id="1033008"/>
    <lineage>
        <taxon>Eukaryota</taxon>
        <taxon>Fungi</taxon>
        <taxon>Dikarya</taxon>
        <taxon>Basidiomycota</taxon>
        <taxon>Agaricomycotina</taxon>
        <taxon>Agaricomycetes</taxon>
        <taxon>Agaricomycetidae</taxon>
        <taxon>Agaricales</taxon>
        <taxon>Marasmiineae</taxon>
        <taxon>Mycenaceae</taxon>
        <taxon>Mycena</taxon>
    </lineage>
</organism>